<feature type="chain" id="PRO_5003679941" description="Late nodulin domain-containing protein" evidence="1">
    <location>
        <begin position="27"/>
        <end position="112"/>
    </location>
</feature>
<name>I3T779_MEDTR</name>
<evidence type="ECO:0000313" key="3">
    <source>
        <dbReference type="EMBL" id="AFK48371.1"/>
    </source>
</evidence>
<protein>
    <recommendedName>
        <fullName evidence="2">Late nodulin domain-containing protein</fullName>
    </recommendedName>
</protein>
<reference evidence="3" key="1">
    <citation type="submission" date="2012-05" db="EMBL/GenBank/DDBJ databases">
        <authorList>
            <person name="Krishnakumar V."/>
            <person name="Cheung F."/>
            <person name="Xiao Y."/>
            <person name="Chan A."/>
            <person name="Moskal W.A."/>
            <person name="Town C.D."/>
        </authorList>
    </citation>
    <scope>NUCLEOTIDE SEQUENCE</scope>
</reference>
<organism evidence="3">
    <name type="scientific">Medicago truncatula</name>
    <name type="common">Barrel medic</name>
    <name type="synonym">Medicago tribuloides</name>
    <dbReference type="NCBI Taxonomy" id="3880"/>
    <lineage>
        <taxon>Eukaryota</taxon>
        <taxon>Viridiplantae</taxon>
        <taxon>Streptophyta</taxon>
        <taxon>Embryophyta</taxon>
        <taxon>Tracheophyta</taxon>
        <taxon>Spermatophyta</taxon>
        <taxon>Magnoliopsida</taxon>
        <taxon>eudicotyledons</taxon>
        <taxon>Gunneridae</taxon>
        <taxon>Pentapetalae</taxon>
        <taxon>rosids</taxon>
        <taxon>fabids</taxon>
        <taxon>Fabales</taxon>
        <taxon>Fabaceae</taxon>
        <taxon>Papilionoideae</taxon>
        <taxon>50 kb inversion clade</taxon>
        <taxon>NPAAA clade</taxon>
        <taxon>Hologalegina</taxon>
        <taxon>IRL clade</taxon>
        <taxon>Trifolieae</taxon>
        <taxon>Medicago</taxon>
    </lineage>
</organism>
<dbReference type="AlphaFoldDB" id="I3T779"/>
<keyword evidence="1" id="KW-0732">Signal</keyword>
<accession>I3T779</accession>
<evidence type="ECO:0000256" key="1">
    <source>
        <dbReference type="SAM" id="SignalP"/>
    </source>
</evidence>
<dbReference type="Pfam" id="PF07127">
    <property type="entry name" value="Nodulin_late"/>
    <property type="match status" value="1"/>
</dbReference>
<feature type="domain" description="Late nodulin" evidence="2">
    <location>
        <begin position="1"/>
        <end position="55"/>
    </location>
</feature>
<feature type="signal peptide" evidence="1">
    <location>
        <begin position="1"/>
        <end position="26"/>
    </location>
</feature>
<evidence type="ECO:0000259" key="2">
    <source>
        <dbReference type="Pfam" id="PF07127"/>
    </source>
</evidence>
<dbReference type="EMBL" id="BT148577">
    <property type="protein sequence ID" value="AFK48371.1"/>
    <property type="molecule type" value="mRNA"/>
</dbReference>
<proteinExistence type="evidence at transcript level"/>
<sequence>MSNTLMFVITFIVLVTLFLGPKNVYAFQPCVTTADCMKTLKTDENIWYECINDFCIPFPIPKGREWIYSVNGRTSNYASNKYMKYIPYTKIFHGFHLVNLHAHNNCIFIFIL</sequence>
<dbReference type="InterPro" id="IPR009810">
    <property type="entry name" value="Nodulin_late_dom"/>
</dbReference>
<dbReference type="GO" id="GO:0046872">
    <property type="term" value="F:metal ion binding"/>
    <property type="evidence" value="ECO:0007669"/>
    <property type="project" value="InterPro"/>
</dbReference>